<evidence type="ECO:0000313" key="4">
    <source>
        <dbReference type="Proteomes" id="UP000250443"/>
    </source>
</evidence>
<dbReference type="Proteomes" id="UP000250443">
    <property type="component" value="Unassembled WGS sequence"/>
</dbReference>
<organism evidence="3 4">
    <name type="scientific">Pseudomonas luteola</name>
    <dbReference type="NCBI Taxonomy" id="47886"/>
    <lineage>
        <taxon>Bacteria</taxon>
        <taxon>Pseudomonadati</taxon>
        <taxon>Pseudomonadota</taxon>
        <taxon>Gammaproteobacteria</taxon>
        <taxon>Pseudomonadales</taxon>
        <taxon>Pseudomonadaceae</taxon>
        <taxon>Pseudomonas</taxon>
    </lineage>
</organism>
<keyword evidence="1" id="KW-0175">Coiled coil</keyword>
<dbReference type="NCBIfam" id="TIGR03752">
    <property type="entry name" value="conj_TIGR03752"/>
    <property type="match status" value="1"/>
</dbReference>
<reference evidence="3 4" key="1">
    <citation type="submission" date="2018-06" db="EMBL/GenBank/DDBJ databases">
        <authorList>
            <consortium name="Pathogen Informatics"/>
            <person name="Doyle S."/>
        </authorList>
    </citation>
    <scope>NUCLEOTIDE SEQUENCE [LARGE SCALE GENOMIC DNA]</scope>
    <source>
        <strain evidence="3 4">NCTC11842</strain>
    </source>
</reference>
<feature type="compositionally biased region" description="Polar residues" evidence="2">
    <location>
        <begin position="335"/>
        <end position="350"/>
    </location>
</feature>
<evidence type="ECO:0000313" key="3">
    <source>
        <dbReference type="EMBL" id="SPZ02571.1"/>
    </source>
</evidence>
<feature type="region of interest" description="Disordered" evidence="2">
    <location>
        <begin position="330"/>
        <end position="350"/>
    </location>
</feature>
<dbReference type="InterPro" id="IPR021207">
    <property type="entry name" value="Integr_conj_element_PFL4705"/>
</dbReference>
<proteinExistence type="predicted"/>
<dbReference type="AlphaFoldDB" id="A0A2X2C6R0"/>
<protein>
    <submittedName>
        <fullName evidence="3">Integrating conjugative element protein</fullName>
    </submittedName>
</protein>
<gene>
    <name evidence="3" type="ORF">NCTC11842_00693</name>
</gene>
<evidence type="ECO:0000256" key="1">
    <source>
        <dbReference type="SAM" id="Coils"/>
    </source>
</evidence>
<sequence>MKSNGLLKWILLLIIIAVGVVSVKGCNQEKIAVEDKPSASLTPDELKALGVEGDTSHDTMATLVAQYKALRTDLQTQLKQNEAQAEENKRLRAREAEIDQRIAQGVKGERDRLQQTANEVERDKAETRTLLDQLKQQLANNSLTRDMPVDLGLEEGDGKKFAGSSDGVTWIDPQDGQAVDAQGKAVSASTGQKVSGTVFPTSFGEATDRAQTKLGNAQESMLPSDNTSKKKKVKPVYTLPQNSTLMGSVAMTALVGRVPVDGTVNDPYPFKVLIGPDNLTANGIDLPDVAGAVVSGTASGDWTLSCVRGQVKSITFVFNDGTIRTLPRPEDAENMKTSSNNTRTSDANNEQIQGGLGWISDSYGIPCITGERRSNAKQYIGSQALITAAGAGVATLLNNSDDSSSSSVITSGGTTLGTQSMTGNQAVGSILSSGVKDVSEWVNKLYGQAFAAIYVKPGAQVAIHLDQELAIDYEIKGRKVKYGSGVPHVSRLD</sequence>
<name>A0A2X2C6R0_PSELU</name>
<evidence type="ECO:0000256" key="2">
    <source>
        <dbReference type="SAM" id="MobiDB-lite"/>
    </source>
</evidence>
<dbReference type="EMBL" id="UAUF01000007">
    <property type="protein sequence ID" value="SPZ02571.1"/>
    <property type="molecule type" value="Genomic_DNA"/>
</dbReference>
<accession>A0A2X2C6R0</accession>
<dbReference type="RefSeq" id="WP_112297587.1">
    <property type="nucleotide sequence ID" value="NZ_UAUF01000007.1"/>
</dbReference>
<feature type="coiled-coil region" evidence="1">
    <location>
        <begin position="64"/>
        <end position="137"/>
    </location>
</feature>